<keyword evidence="1" id="KW-0547">Nucleotide-binding</keyword>
<evidence type="ECO:0000313" key="6">
    <source>
        <dbReference type="EMBL" id="QHS89329.1"/>
    </source>
</evidence>
<dbReference type="Pfam" id="PF00271">
    <property type="entry name" value="Helicase_C"/>
    <property type="match status" value="1"/>
</dbReference>
<dbReference type="InterPro" id="IPR050615">
    <property type="entry name" value="ATP-dep_DNA_Helicase"/>
</dbReference>
<accession>A0A6C0BCN3</accession>
<dbReference type="CDD" id="cd17926">
    <property type="entry name" value="DEXHc_RE"/>
    <property type="match status" value="1"/>
</dbReference>
<keyword evidence="2" id="KW-0378">Hydrolase</keyword>
<dbReference type="GO" id="GO:0016787">
    <property type="term" value="F:hydrolase activity"/>
    <property type="evidence" value="ECO:0007669"/>
    <property type="project" value="UniProtKB-KW"/>
</dbReference>
<dbReference type="GO" id="GO:0005524">
    <property type="term" value="F:ATP binding"/>
    <property type="evidence" value="ECO:0007669"/>
    <property type="project" value="UniProtKB-KW"/>
</dbReference>
<dbReference type="InterPro" id="IPR001650">
    <property type="entry name" value="Helicase_C-like"/>
</dbReference>
<feature type="domain" description="Helicase ATP-binding" evidence="5">
    <location>
        <begin position="114"/>
        <end position="265"/>
    </location>
</feature>
<evidence type="ECO:0000259" key="5">
    <source>
        <dbReference type="PROSITE" id="PS51192"/>
    </source>
</evidence>
<organism evidence="6">
    <name type="scientific">viral metagenome</name>
    <dbReference type="NCBI Taxonomy" id="1070528"/>
    <lineage>
        <taxon>unclassified sequences</taxon>
        <taxon>metagenomes</taxon>
        <taxon>organismal metagenomes</taxon>
    </lineage>
</organism>
<keyword evidence="4" id="KW-0067">ATP-binding</keyword>
<protein>
    <recommendedName>
        <fullName evidence="5">Helicase ATP-binding domain-containing protein</fullName>
    </recommendedName>
</protein>
<keyword evidence="3" id="KW-0347">Helicase</keyword>
<evidence type="ECO:0000256" key="1">
    <source>
        <dbReference type="ARBA" id="ARBA00022741"/>
    </source>
</evidence>
<dbReference type="InterPro" id="IPR027417">
    <property type="entry name" value="P-loop_NTPase"/>
</dbReference>
<evidence type="ECO:0000256" key="3">
    <source>
        <dbReference type="ARBA" id="ARBA00022806"/>
    </source>
</evidence>
<dbReference type="PANTHER" id="PTHR11274:SF0">
    <property type="entry name" value="GENERAL TRANSCRIPTION AND DNA REPAIR FACTOR IIH HELICASE SUBUNIT XPB"/>
    <property type="match status" value="1"/>
</dbReference>
<dbReference type="InterPro" id="IPR006935">
    <property type="entry name" value="Helicase/UvrB_N"/>
</dbReference>
<dbReference type="SUPFAM" id="SSF52540">
    <property type="entry name" value="P-loop containing nucleoside triphosphate hydrolases"/>
    <property type="match status" value="2"/>
</dbReference>
<dbReference type="GO" id="GO:0003677">
    <property type="term" value="F:DNA binding"/>
    <property type="evidence" value="ECO:0007669"/>
    <property type="project" value="InterPro"/>
</dbReference>
<sequence>MDQHPRSWGGKDLAKVITSKGYSIRKDALTEAEKLRVEKELTVAPIVQQKFAAKEDLSFKIYRESKERYYLPRRWGEAAFGPADSNIVSEGRELLAEAKRFVGTPYEYQKDIINMFIKADANGLICVPCGRGKTFMAVAIAAKLGKRFLVIVDKEFLMNQWKGEIQSLLPGLRIGICQAGRREIDPEKYDCTLCMIQTLCGQEFLPNTFQDYGFAIFDECHHLGASHFSKALMKVQTRKMLGLSATPKREDGLTKVFEWFLGEPVYWEKTRDPDPSVTVRPIFVTCKDAAYVEPPLDWRKEIVMARLLTQVVECQERTAMIAECLKQLCEDKRRKVLVLSERISHLNAIEDLLPGYSIGYYIGGMKEEVRETGAANAQILLASYAMASEAMNIKTLNSVIMASPRKNVEQSTGRILRIQADKRIVSPLIIDIVDVHGVYRSQYKKRCIYYRKCKYTIMEDDIEPDESVAFVQADANGCLFTDD</sequence>
<dbReference type="AlphaFoldDB" id="A0A6C0BCN3"/>
<dbReference type="SMART" id="SM00487">
    <property type="entry name" value="DEXDc"/>
    <property type="match status" value="1"/>
</dbReference>
<proteinExistence type="predicted"/>
<dbReference type="InterPro" id="IPR014001">
    <property type="entry name" value="Helicase_ATP-bd"/>
</dbReference>
<dbReference type="PANTHER" id="PTHR11274">
    <property type="entry name" value="RAD25/XP-B DNA REPAIR HELICASE"/>
    <property type="match status" value="1"/>
</dbReference>
<dbReference type="Pfam" id="PF04851">
    <property type="entry name" value="ResIII"/>
    <property type="match status" value="1"/>
</dbReference>
<evidence type="ECO:0000256" key="4">
    <source>
        <dbReference type="ARBA" id="ARBA00022840"/>
    </source>
</evidence>
<reference evidence="6" key="1">
    <citation type="journal article" date="2020" name="Nature">
        <title>Giant virus diversity and host interactions through global metagenomics.</title>
        <authorList>
            <person name="Schulz F."/>
            <person name="Roux S."/>
            <person name="Paez-Espino D."/>
            <person name="Jungbluth S."/>
            <person name="Walsh D.A."/>
            <person name="Denef V.J."/>
            <person name="McMahon K.D."/>
            <person name="Konstantinidis K.T."/>
            <person name="Eloe-Fadrosh E.A."/>
            <person name="Kyrpides N.C."/>
            <person name="Woyke T."/>
        </authorList>
    </citation>
    <scope>NUCLEOTIDE SEQUENCE</scope>
    <source>
        <strain evidence="6">GVMAG-M-3300010158-60</strain>
    </source>
</reference>
<name>A0A6C0BCN3_9ZZZZ</name>
<dbReference type="Gene3D" id="3.40.50.300">
    <property type="entry name" value="P-loop containing nucleotide triphosphate hydrolases"/>
    <property type="match status" value="2"/>
</dbReference>
<evidence type="ECO:0000256" key="2">
    <source>
        <dbReference type="ARBA" id="ARBA00022801"/>
    </source>
</evidence>
<dbReference type="GO" id="GO:0004386">
    <property type="term" value="F:helicase activity"/>
    <property type="evidence" value="ECO:0007669"/>
    <property type="project" value="UniProtKB-KW"/>
</dbReference>
<dbReference type="PROSITE" id="PS51192">
    <property type="entry name" value="HELICASE_ATP_BIND_1"/>
    <property type="match status" value="1"/>
</dbReference>
<dbReference type="EMBL" id="MN739108">
    <property type="protein sequence ID" value="QHS89329.1"/>
    <property type="molecule type" value="Genomic_DNA"/>
</dbReference>